<dbReference type="HOGENOM" id="CLU_026228_1_0_3"/>
<comment type="function">
    <text evidence="4">Involved in the system for phosphate transport across the cytoplasmic membrane.</text>
</comment>
<keyword evidence="7" id="KW-1185">Reference proteome</keyword>
<dbReference type="PANTHER" id="PTHR30570">
    <property type="entry name" value="PERIPLASMIC PHOSPHATE BINDING COMPONENT OF PHOSPHATE ABC TRANSPORTER"/>
    <property type="match status" value="1"/>
</dbReference>
<dbReference type="KEGG" id="csn:Cyast_2746"/>
<dbReference type="Gene3D" id="3.40.190.10">
    <property type="entry name" value="Periplasmic binding protein-like II"/>
    <property type="match status" value="2"/>
</dbReference>
<proteinExistence type="inferred from homology"/>
<dbReference type="InterPro" id="IPR024370">
    <property type="entry name" value="PBP_domain"/>
</dbReference>
<name>K9YRI8_CYASC</name>
<dbReference type="NCBIfam" id="TIGR02136">
    <property type="entry name" value="ptsS_2"/>
    <property type="match status" value="1"/>
</dbReference>
<dbReference type="Proteomes" id="UP000010483">
    <property type="component" value="Chromosome"/>
</dbReference>
<evidence type="ECO:0000256" key="2">
    <source>
        <dbReference type="ARBA" id="ARBA00022448"/>
    </source>
</evidence>
<organism evidence="6 7">
    <name type="scientific">Cyanobacterium stanieri (strain ATCC 29140 / PCC 7202)</name>
    <dbReference type="NCBI Taxonomy" id="292563"/>
    <lineage>
        <taxon>Bacteria</taxon>
        <taxon>Bacillati</taxon>
        <taxon>Cyanobacteriota</taxon>
        <taxon>Cyanophyceae</taxon>
        <taxon>Oscillatoriophycideae</taxon>
        <taxon>Chroococcales</taxon>
        <taxon>Geminocystaceae</taxon>
        <taxon>Cyanobacterium</taxon>
    </lineage>
</organism>
<dbReference type="GO" id="GO:0042301">
    <property type="term" value="F:phosphate ion binding"/>
    <property type="evidence" value="ECO:0007669"/>
    <property type="project" value="UniProtKB-UniRule"/>
</dbReference>
<dbReference type="eggNOG" id="COG0226">
    <property type="taxonomic scope" value="Bacteria"/>
</dbReference>
<dbReference type="InterPro" id="IPR011862">
    <property type="entry name" value="Phos-bd"/>
</dbReference>
<reference evidence="7" key="1">
    <citation type="journal article" date="2013" name="Proc. Natl. Acad. Sci. U.S.A.">
        <title>Improving the coverage of the cyanobacterial phylum using diversity-driven genome sequencing.</title>
        <authorList>
            <person name="Shih P.M."/>
            <person name="Wu D."/>
            <person name="Latifi A."/>
            <person name="Axen S.D."/>
            <person name="Fewer D.P."/>
            <person name="Talla E."/>
            <person name="Calteau A."/>
            <person name="Cai F."/>
            <person name="Tandeau de Marsac N."/>
            <person name="Rippka R."/>
            <person name="Herdman M."/>
            <person name="Sivonen K."/>
            <person name="Coursin T."/>
            <person name="Laurent T."/>
            <person name="Goodwin L."/>
            <person name="Nolan M."/>
            <person name="Davenport K.W."/>
            <person name="Han C.S."/>
            <person name="Rubin E.M."/>
            <person name="Eisen J.A."/>
            <person name="Woyke T."/>
            <person name="Gugger M."/>
            <person name="Kerfeld C.A."/>
        </authorList>
    </citation>
    <scope>NUCLEOTIDE SEQUENCE [LARGE SCALE GENOMIC DNA]</scope>
    <source>
        <strain evidence="7">ATCC 29140 / PCC 7202</strain>
    </source>
</reference>
<feature type="domain" description="PBP" evidence="5">
    <location>
        <begin position="29"/>
        <end position="284"/>
    </location>
</feature>
<evidence type="ECO:0000259" key="5">
    <source>
        <dbReference type="Pfam" id="PF12849"/>
    </source>
</evidence>
<keyword evidence="2 4" id="KW-0813">Transport</keyword>
<feature type="signal peptide" evidence="4">
    <location>
        <begin position="1"/>
        <end position="31"/>
    </location>
</feature>
<gene>
    <name evidence="6" type="ordered locus">Cyast_2746</name>
</gene>
<dbReference type="AlphaFoldDB" id="K9YRI8"/>
<dbReference type="CDD" id="cd13654">
    <property type="entry name" value="PBP2_phosphate_like_2"/>
    <property type="match status" value="1"/>
</dbReference>
<comment type="similarity">
    <text evidence="1 4">Belongs to the PstS family.</text>
</comment>
<dbReference type="PANTHER" id="PTHR30570:SF1">
    <property type="entry name" value="PHOSPHATE-BINDING PROTEIN PSTS"/>
    <property type="match status" value="1"/>
</dbReference>
<dbReference type="InterPro" id="IPR050811">
    <property type="entry name" value="Phosphate_ABC_transporter"/>
</dbReference>
<feature type="chain" id="PRO_5027144644" description="Phosphate-binding protein" evidence="4">
    <location>
        <begin position="32"/>
        <end position="348"/>
    </location>
</feature>
<evidence type="ECO:0000256" key="1">
    <source>
        <dbReference type="ARBA" id="ARBA00008725"/>
    </source>
</evidence>
<sequence length="348" mass="38731">MITIQRRKFNQFFLLLLALGFLTQACGNTNAEEPKSISIDGSSTVFPITDLITKNFNQENEQGIDVNVGFSGSVGGFRKFCNGETDINNASVPIPKEAMEECRKNGIAYIELPVAFDALTVVVNPNNNWVNSMTVEELKTIWQPSAENQIVRWNQINPSWVDNTLNLFAPGRDSGTFEYFTEAIVGERRASRNDYVFSEDDDALVNGVAQDNNALGYFGYAYYEQNQDKLKALGIDSGEGAVFPSDQTIIDNTYRPLTRPLFIYVNAKNAQENSALKTFVEYYLRSASGVVREVGYLPLPDSAYEVGLIHFNTHQVGTVFNGEAVFNVSINELLSKAYAQDGEDGYVF</sequence>
<dbReference type="STRING" id="292563.Cyast_2746"/>
<keyword evidence="4" id="KW-0592">Phosphate transport</keyword>
<evidence type="ECO:0000313" key="6">
    <source>
        <dbReference type="EMBL" id="AFZ48688.1"/>
    </source>
</evidence>
<evidence type="ECO:0000256" key="3">
    <source>
        <dbReference type="ARBA" id="ARBA00022729"/>
    </source>
</evidence>
<dbReference type="SUPFAM" id="SSF53850">
    <property type="entry name" value="Periplasmic binding protein-like II"/>
    <property type="match status" value="1"/>
</dbReference>
<dbReference type="GO" id="GO:0006817">
    <property type="term" value="P:phosphate ion transport"/>
    <property type="evidence" value="ECO:0007669"/>
    <property type="project" value="UniProtKB-UniRule"/>
</dbReference>
<dbReference type="BioCyc" id="CSTA292563:G1353-2750-MONOMER"/>
<dbReference type="PROSITE" id="PS51257">
    <property type="entry name" value="PROKAR_LIPOPROTEIN"/>
    <property type="match status" value="1"/>
</dbReference>
<dbReference type="PATRIC" id="fig|292563.3.peg.2865"/>
<evidence type="ECO:0000256" key="4">
    <source>
        <dbReference type="RuleBase" id="RU367119"/>
    </source>
</evidence>
<evidence type="ECO:0000313" key="7">
    <source>
        <dbReference type="Proteomes" id="UP000010483"/>
    </source>
</evidence>
<dbReference type="Pfam" id="PF12849">
    <property type="entry name" value="PBP_like_2"/>
    <property type="match status" value="1"/>
</dbReference>
<protein>
    <recommendedName>
        <fullName evidence="4">Phosphate-binding protein</fullName>
    </recommendedName>
</protein>
<accession>K9YRI8</accession>
<keyword evidence="3 4" id="KW-0732">Signal</keyword>
<dbReference type="EMBL" id="CP003940">
    <property type="protein sequence ID" value="AFZ48688.1"/>
    <property type="molecule type" value="Genomic_DNA"/>
</dbReference>